<dbReference type="SUPFAM" id="SSF63411">
    <property type="entry name" value="LuxS/MPP-like metallohydrolase"/>
    <property type="match status" value="4"/>
</dbReference>
<evidence type="ECO:0000313" key="4">
    <source>
        <dbReference type="EMBL" id="CAH3042827.1"/>
    </source>
</evidence>
<dbReference type="Pfam" id="PF00675">
    <property type="entry name" value="Peptidase_M16"/>
    <property type="match status" value="1"/>
</dbReference>
<protein>
    <recommendedName>
        <fullName evidence="6">Presequence protease, mitochondrial</fullName>
    </recommendedName>
</protein>
<dbReference type="InterPro" id="IPR011249">
    <property type="entry name" value="Metalloenz_LuxS/M16"/>
</dbReference>
<feature type="compositionally biased region" description="Basic and acidic residues" evidence="1">
    <location>
        <begin position="539"/>
        <end position="551"/>
    </location>
</feature>
<comment type="caution">
    <text evidence="4">The sequence shown here is derived from an EMBL/GenBank/DDBJ whole genome shotgun (WGS) entry which is preliminary data.</text>
</comment>
<dbReference type="EMBL" id="CALNXK010000010">
    <property type="protein sequence ID" value="CAH3042827.1"/>
    <property type="molecule type" value="Genomic_DNA"/>
</dbReference>
<dbReference type="PANTHER" id="PTHR43016">
    <property type="entry name" value="PRESEQUENCE PROTEASE"/>
    <property type="match status" value="1"/>
</dbReference>
<evidence type="ECO:0000259" key="3">
    <source>
        <dbReference type="Pfam" id="PF05193"/>
    </source>
</evidence>
<evidence type="ECO:0000313" key="5">
    <source>
        <dbReference type="Proteomes" id="UP001159405"/>
    </source>
</evidence>
<gene>
    <name evidence="4" type="ORF">PLOB_00000650</name>
</gene>
<reference evidence="4 5" key="1">
    <citation type="submission" date="2022-05" db="EMBL/GenBank/DDBJ databases">
        <authorList>
            <consortium name="Genoscope - CEA"/>
            <person name="William W."/>
        </authorList>
    </citation>
    <scope>NUCLEOTIDE SEQUENCE [LARGE SCALE GENOMIC DNA]</scope>
</reference>
<dbReference type="PANTHER" id="PTHR43016:SF16">
    <property type="entry name" value="METALLOPROTEASE, PUTATIVE (AFU_ORTHOLOGUE AFUA_4G07610)-RELATED"/>
    <property type="match status" value="1"/>
</dbReference>
<organism evidence="4 5">
    <name type="scientific">Porites lobata</name>
    <dbReference type="NCBI Taxonomy" id="104759"/>
    <lineage>
        <taxon>Eukaryota</taxon>
        <taxon>Metazoa</taxon>
        <taxon>Cnidaria</taxon>
        <taxon>Anthozoa</taxon>
        <taxon>Hexacorallia</taxon>
        <taxon>Scleractinia</taxon>
        <taxon>Fungiina</taxon>
        <taxon>Poritidae</taxon>
        <taxon>Porites</taxon>
    </lineage>
</organism>
<sequence>MFRSDSAPDSRHVENFCGVIVSVHVLIRKNRWKQVGSWTQPLSLHSLSSLKMAEHFELLSSFVVLNSIPVKKYRSKRTGINFCFAEVPGPLVNGFLCLATEAHDDDGLPHTLEHLVFMGSESYPYKGLLDLLANRCLAQGTNAWTATDHTAYTMETAGSEGFLNLLPIYLDHVLYPTLKESAYITEVHHVNGEGEDAGVVYCEMQGRENMERSLTFLNFTREMYPGHCGYKSETGGIMENLRSTCSHAKVCSYHQQFYRPENLCVIITGQIDPVKVFQTVKSFEDKILTKARSTSKTLPPYKRPWQTPVPPLSDAVEKVVRFPTEDEESGSVLLGFRGPICSDRYGMTALSVLLDYLTDTPIAPLQRDLVEIPDPFCSDISCDILEYLESCLVIKAKNVPFGKLNATKEKIKQVLGNLAEGKEVIDMSRMGVVIHRKILDTKNNFENHPHDTFADAIVGDFLYSTRAEDLHSRLGIIQDLEKLQKETVDYWVAVLKNYFSKSSSSVIIGEPSSKMMTEMSETEKKRVAEQIATLGEEGLKSKRQRLEKATDDNEVAPPTEVVTSLPVPSTSSISFHPIKMFSNRRQDGCSHSEPEAVKFPVSEIPYAFQLDHVSTLFVKVSVLMDTASIPEELKPYLSLYLEVLFESPVLRENGLVPFEQVVAELAADTLSQVSCLGLEGRRFMPDEFSQLACVSLKLEVEKYEKGVNWLHDLLYKTQFTKERLEIVGKKMMNDVARMKRDGRTVTKVLIRDIAFTRESNMFSANMVRQYSFLNKVMTELEADSTQVIERVEKLRSLLTQPSNLRVHVAADVNRLPDNPHMLWKTKLLPDASVPVPTSISPVRKSSAFLAKNPTHGKIAGIGSVESSFLFQVTRCFDSFDHPDLGPLMVFLECLTTLEGPIWRQVRGLGLSYGYGMRVNLEWGLLYLVLTKSTHPVKAYKKTQEIDGYLSGAMSFDAGELESAISSVIFEIIEREKSVSSAASESLLSQFRGVAPDYNRSLLAKVSQVTLSDLIRVGRTYVAPLFDPTQSSVAICCHPSKVKEIKEEFKSMNKLLSVVTSLDEEFTWAI</sequence>
<name>A0ABN8N8A8_9CNID</name>
<feature type="domain" description="Peptidase M16 C-terminal" evidence="3">
    <location>
        <begin position="246"/>
        <end position="421"/>
    </location>
</feature>
<feature type="domain" description="Peptidase M16 N-terminal" evidence="2">
    <location>
        <begin position="101"/>
        <end position="192"/>
    </location>
</feature>
<evidence type="ECO:0000256" key="1">
    <source>
        <dbReference type="SAM" id="MobiDB-lite"/>
    </source>
</evidence>
<dbReference type="Proteomes" id="UP001159405">
    <property type="component" value="Unassembled WGS sequence"/>
</dbReference>
<dbReference type="Gene3D" id="3.30.830.10">
    <property type="entry name" value="Metalloenzyme, LuxS/M16 peptidase-like"/>
    <property type="match status" value="4"/>
</dbReference>
<accession>A0ABN8N8A8</accession>
<feature type="region of interest" description="Disordered" evidence="1">
    <location>
        <begin position="539"/>
        <end position="563"/>
    </location>
</feature>
<proteinExistence type="predicted"/>
<evidence type="ECO:0000259" key="2">
    <source>
        <dbReference type="Pfam" id="PF00675"/>
    </source>
</evidence>
<dbReference type="InterPro" id="IPR007863">
    <property type="entry name" value="Peptidase_M16_C"/>
</dbReference>
<evidence type="ECO:0008006" key="6">
    <source>
        <dbReference type="Google" id="ProtNLM"/>
    </source>
</evidence>
<dbReference type="Pfam" id="PF05193">
    <property type="entry name" value="Peptidase_M16_C"/>
    <property type="match status" value="1"/>
</dbReference>
<dbReference type="InterPro" id="IPR011765">
    <property type="entry name" value="Pept_M16_N"/>
</dbReference>
<keyword evidence="5" id="KW-1185">Reference proteome</keyword>